<sequence length="159" mass="18321">MTNRKRHQKSWDLTRPTRVYELLKETITVTRNDSDSEVEAEIKPTDMTDGIGTTNMNKSIPTTPCETARINVINFDWASTSAAAGRVKENRRHKVSNLDISTEALKKVIEMLTLHDNIVQIYFDDVFANRRTEQSRMEDYTNTQPHIKIDKKDMPPLIA</sequence>
<dbReference type="EnsemblMetazoa" id="GPPI033742-RA">
    <property type="protein sequence ID" value="GPPI033742-PA"/>
    <property type="gene ID" value="GPPI033742"/>
</dbReference>
<evidence type="ECO:0000313" key="1">
    <source>
        <dbReference type="EnsemblMetazoa" id="GPPI033742-PA"/>
    </source>
</evidence>
<proteinExistence type="predicted"/>
<dbReference type="Proteomes" id="UP000092460">
    <property type="component" value="Unassembled WGS sequence"/>
</dbReference>
<organism evidence="1 2">
    <name type="scientific">Glossina palpalis gambiensis</name>
    <dbReference type="NCBI Taxonomy" id="67801"/>
    <lineage>
        <taxon>Eukaryota</taxon>
        <taxon>Metazoa</taxon>
        <taxon>Ecdysozoa</taxon>
        <taxon>Arthropoda</taxon>
        <taxon>Hexapoda</taxon>
        <taxon>Insecta</taxon>
        <taxon>Pterygota</taxon>
        <taxon>Neoptera</taxon>
        <taxon>Endopterygota</taxon>
        <taxon>Diptera</taxon>
        <taxon>Brachycera</taxon>
        <taxon>Muscomorpha</taxon>
        <taxon>Hippoboscoidea</taxon>
        <taxon>Glossinidae</taxon>
        <taxon>Glossina</taxon>
    </lineage>
</organism>
<accession>A0A1B0BLD4</accession>
<protein>
    <submittedName>
        <fullName evidence="1">Uncharacterized protein</fullName>
    </submittedName>
</protein>
<dbReference type="AlphaFoldDB" id="A0A1B0BLD4"/>
<evidence type="ECO:0000313" key="2">
    <source>
        <dbReference type="Proteomes" id="UP000092460"/>
    </source>
</evidence>
<dbReference type="VEuPathDB" id="VectorBase:GPPI033742"/>
<keyword evidence="2" id="KW-1185">Reference proteome</keyword>
<reference evidence="1" key="2">
    <citation type="submission" date="2020-05" db="UniProtKB">
        <authorList>
            <consortium name="EnsemblMetazoa"/>
        </authorList>
    </citation>
    <scope>IDENTIFICATION</scope>
    <source>
        <strain evidence="1">IAEA</strain>
    </source>
</reference>
<name>A0A1B0BLD4_9MUSC</name>
<reference evidence="2" key="1">
    <citation type="submission" date="2015-01" db="EMBL/GenBank/DDBJ databases">
        <authorList>
            <person name="Aksoy S."/>
            <person name="Warren W."/>
            <person name="Wilson R.K."/>
        </authorList>
    </citation>
    <scope>NUCLEOTIDE SEQUENCE [LARGE SCALE GENOMIC DNA]</scope>
    <source>
        <strain evidence="2">IAEA</strain>
    </source>
</reference>
<dbReference type="EMBL" id="JXJN01016285">
    <property type="status" value="NOT_ANNOTATED_CDS"/>
    <property type="molecule type" value="Genomic_DNA"/>
</dbReference>